<dbReference type="InterPro" id="IPR050291">
    <property type="entry name" value="CDF_Transporter"/>
</dbReference>
<keyword evidence="7 9" id="KW-0472">Membrane</keyword>
<feature type="transmembrane region" description="Helical" evidence="9">
    <location>
        <begin position="118"/>
        <end position="137"/>
    </location>
</feature>
<reference evidence="12" key="1">
    <citation type="journal article" date="2014" name="Int. J. Syst. Evol. Microbiol.">
        <title>Complete genome sequence of Corynebacterium casei LMG S-19264T (=DSM 44701T), isolated from a smear-ripened cheese.</title>
        <authorList>
            <consortium name="US DOE Joint Genome Institute (JGI-PGF)"/>
            <person name="Walter F."/>
            <person name="Albersmeier A."/>
            <person name="Kalinowski J."/>
            <person name="Ruckert C."/>
        </authorList>
    </citation>
    <scope>NUCLEOTIDE SEQUENCE</scope>
    <source>
        <strain evidence="12">CGMCC 1.15367</strain>
    </source>
</reference>
<dbReference type="GO" id="GO:0005886">
    <property type="term" value="C:plasma membrane"/>
    <property type="evidence" value="ECO:0007669"/>
    <property type="project" value="UniProtKB-SubCell"/>
</dbReference>
<accession>A0A917A0T2</accession>
<name>A0A917A0T2_9HYPH</name>
<dbReference type="InterPro" id="IPR027469">
    <property type="entry name" value="Cation_efflux_TMD_sf"/>
</dbReference>
<evidence type="ECO:0000313" key="13">
    <source>
        <dbReference type="Proteomes" id="UP000644699"/>
    </source>
</evidence>
<dbReference type="PANTHER" id="PTHR43840:SF15">
    <property type="entry name" value="MITOCHONDRIAL METAL TRANSPORTER 1-RELATED"/>
    <property type="match status" value="1"/>
</dbReference>
<dbReference type="InterPro" id="IPR027470">
    <property type="entry name" value="Cation_efflux_CTD"/>
</dbReference>
<evidence type="ECO:0000256" key="7">
    <source>
        <dbReference type="ARBA" id="ARBA00023136"/>
    </source>
</evidence>
<evidence type="ECO:0000256" key="5">
    <source>
        <dbReference type="ARBA" id="ARBA00022692"/>
    </source>
</evidence>
<dbReference type="Pfam" id="PF01545">
    <property type="entry name" value="Cation_efflux"/>
    <property type="match status" value="1"/>
</dbReference>
<evidence type="ECO:0000313" key="12">
    <source>
        <dbReference type="EMBL" id="GGE19434.1"/>
    </source>
</evidence>
<proteinExistence type="inferred from homology"/>
<reference evidence="12" key="2">
    <citation type="submission" date="2020-09" db="EMBL/GenBank/DDBJ databases">
        <authorList>
            <person name="Sun Q."/>
            <person name="Zhou Y."/>
        </authorList>
    </citation>
    <scope>NUCLEOTIDE SEQUENCE</scope>
    <source>
        <strain evidence="12">CGMCC 1.15367</strain>
    </source>
</reference>
<feature type="transmembrane region" description="Helical" evidence="9">
    <location>
        <begin position="80"/>
        <end position="98"/>
    </location>
</feature>
<dbReference type="AlphaFoldDB" id="A0A917A0T2"/>
<dbReference type="SUPFAM" id="SSF161111">
    <property type="entry name" value="Cation efflux protein transmembrane domain-like"/>
    <property type="match status" value="1"/>
</dbReference>
<dbReference type="FunFam" id="3.30.70.1350:FF:000002">
    <property type="entry name" value="Ferrous-iron efflux pump FieF"/>
    <property type="match status" value="1"/>
</dbReference>
<dbReference type="NCBIfam" id="TIGR01297">
    <property type="entry name" value="CDF"/>
    <property type="match status" value="1"/>
</dbReference>
<keyword evidence="4" id="KW-1003">Cell membrane</keyword>
<dbReference type="GO" id="GO:0015341">
    <property type="term" value="F:zinc efflux antiporter activity"/>
    <property type="evidence" value="ECO:0007669"/>
    <property type="project" value="TreeGrafter"/>
</dbReference>
<evidence type="ECO:0000256" key="4">
    <source>
        <dbReference type="ARBA" id="ARBA00022475"/>
    </source>
</evidence>
<dbReference type="GO" id="GO:0006882">
    <property type="term" value="P:intracellular zinc ion homeostasis"/>
    <property type="evidence" value="ECO:0007669"/>
    <property type="project" value="TreeGrafter"/>
</dbReference>
<dbReference type="InterPro" id="IPR036837">
    <property type="entry name" value="Cation_efflux_CTD_sf"/>
</dbReference>
<dbReference type="SUPFAM" id="SSF160240">
    <property type="entry name" value="Cation efflux protein cytoplasmic domain-like"/>
    <property type="match status" value="1"/>
</dbReference>
<feature type="transmembrane region" description="Helical" evidence="9">
    <location>
        <begin position="12"/>
        <end position="31"/>
    </location>
</feature>
<comment type="caution">
    <text evidence="12">The sequence shown here is derived from an EMBL/GenBank/DDBJ whole genome shotgun (WGS) entry which is preliminary data.</text>
</comment>
<evidence type="ECO:0000256" key="9">
    <source>
        <dbReference type="SAM" id="Phobius"/>
    </source>
</evidence>
<dbReference type="RefSeq" id="WP_188912216.1">
    <property type="nucleotide sequence ID" value="NZ_BMIQ01000008.1"/>
</dbReference>
<evidence type="ECO:0000259" key="11">
    <source>
        <dbReference type="Pfam" id="PF16916"/>
    </source>
</evidence>
<dbReference type="Proteomes" id="UP000644699">
    <property type="component" value="Unassembled WGS sequence"/>
</dbReference>
<organism evidence="12 13">
    <name type="scientific">Aureimonas endophytica</name>
    <dbReference type="NCBI Taxonomy" id="2027858"/>
    <lineage>
        <taxon>Bacteria</taxon>
        <taxon>Pseudomonadati</taxon>
        <taxon>Pseudomonadota</taxon>
        <taxon>Alphaproteobacteria</taxon>
        <taxon>Hyphomicrobiales</taxon>
        <taxon>Aurantimonadaceae</taxon>
        <taxon>Aureimonas</taxon>
    </lineage>
</organism>
<dbReference type="GO" id="GO:0015086">
    <property type="term" value="F:cadmium ion transmembrane transporter activity"/>
    <property type="evidence" value="ECO:0007669"/>
    <property type="project" value="TreeGrafter"/>
</dbReference>
<dbReference type="InterPro" id="IPR002524">
    <property type="entry name" value="Cation_efflux"/>
</dbReference>
<dbReference type="Gene3D" id="3.30.70.1350">
    <property type="entry name" value="Cation efflux protein, cytoplasmic domain"/>
    <property type="match status" value="1"/>
</dbReference>
<sequence>MPQEAIRTTRRVAGLSIAIAILVLGIKYVAYALTGSAALYSDALESVVNVVAAAVAFWALEVSHRPADKDHPFGHHKAEYFSAVVEGVLIVVAALLILREAWGAFQAPRSLEAPLAGIAVNSVATLINLVWALYLIRLGRERRSPAFDADGRHLMADVVTSVGVVAGLGVATAVGWLWLDPLLAALVALNILREGWKVVVSSLSGLMDQAMDPADEEKAKAIISSHAEGAIEVHDLKTRLAGRATFIEFHMVVPELMSVGDAHDICDRIEAALETEFEDATVQIHVEPEKEIKQTGVPVV</sequence>
<comment type="subcellular location">
    <subcellularLocation>
        <location evidence="1">Cell membrane</location>
        <topology evidence="1">Multi-pass membrane protein</topology>
    </subcellularLocation>
</comment>
<feature type="domain" description="Cation efflux protein cytoplasmic" evidence="11">
    <location>
        <begin position="212"/>
        <end position="289"/>
    </location>
</feature>
<evidence type="ECO:0000256" key="8">
    <source>
        <dbReference type="ARBA" id="ARBA00068882"/>
    </source>
</evidence>
<dbReference type="Gene3D" id="1.20.1510.10">
    <property type="entry name" value="Cation efflux protein transmembrane domain"/>
    <property type="match status" value="1"/>
</dbReference>
<keyword evidence="5 9" id="KW-0812">Transmembrane</keyword>
<evidence type="ECO:0000256" key="3">
    <source>
        <dbReference type="ARBA" id="ARBA00022448"/>
    </source>
</evidence>
<gene>
    <name evidence="12" type="ORF">GCM10011390_43310</name>
</gene>
<evidence type="ECO:0000256" key="6">
    <source>
        <dbReference type="ARBA" id="ARBA00022989"/>
    </source>
</evidence>
<protein>
    <recommendedName>
        <fullName evidence="8">Protein p34</fullName>
    </recommendedName>
</protein>
<feature type="transmembrane region" description="Helical" evidence="9">
    <location>
        <begin position="158"/>
        <end position="179"/>
    </location>
</feature>
<dbReference type="EMBL" id="BMIQ01000008">
    <property type="protein sequence ID" value="GGE19434.1"/>
    <property type="molecule type" value="Genomic_DNA"/>
</dbReference>
<dbReference type="PANTHER" id="PTHR43840">
    <property type="entry name" value="MITOCHONDRIAL METAL TRANSPORTER 1-RELATED"/>
    <property type="match status" value="1"/>
</dbReference>
<keyword evidence="6 9" id="KW-1133">Transmembrane helix</keyword>
<evidence type="ECO:0000256" key="2">
    <source>
        <dbReference type="ARBA" id="ARBA00008114"/>
    </source>
</evidence>
<dbReference type="GO" id="GO:0015093">
    <property type="term" value="F:ferrous iron transmembrane transporter activity"/>
    <property type="evidence" value="ECO:0007669"/>
    <property type="project" value="TreeGrafter"/>
</dbReference>
<feature type="transmembrane region" description="Helical" evidence="9">
    <location>
        <begin position="37"/>
        <end position="60"/>
    </location>
</feature>
<comment type="similarity">
    <text evidence="2">Belongs to the cation diffusion facilitator (CDF) transporter (TC 2.A.4) family.</text>
</comment>
<evidence type="ECO:0000256" key="1">
    <source>
        <dbReference type="ARBA" id="ARBA00004651"/>
    </source>
</evidence>
<feature type="domain" description="Cation efflux protein transmembrane" evidence="10">
    <location>
        <begin position="15"/>
        <end position="207"/>
    </location>
</feature>
<dbReference type="InterPro" id="IPR058533">
    <property type="entry name" value="Cation_efflux_TM"/>
</dbReference>
<dbReference type="Pfam" id="PF16916">
    <property type="entry name" value="ZT_dimer"/>
    <property type="match status" value="1"/>
</dbReference>
<keyword evidence="3" id="KW-0813">Transport</keyword>
<keyword evidence="13" id="KW-1185">Reference proteome</keyword>
<evidence type="ECO:0000259" key="10">
    <source>
        <dbReference type="Pfam" id="PF01545"/>
    </source>
</evidence>